<reference evidence="7 8" key="1">
    <citation type="submission" date="2021-07" db="EMBL/GenBank/DDBJ databases">
        <title>Karlodiniumbacter phycospheric gen. nov., sp. nov., a phycosphere bacterium isolated from karlodinium veneficum.</title>
        <authorList>
            <person name="Peng Y."/>
            <person name="Jiang L."/>
            <person name="Lee J."/>
        </authorList>
    </citation>
    <scope>NUCLEOTIDE SEQUENCE</scope>
    <source>
        <strain evidence="7 8">N5</strain>
    </source>
</reference>
<dbReference type="Gene3D" id="1.10.530.10">
    <property type="match status" value="1"/>
</dbReference>
<name>A0A975TSP4_9RHOB</name>
<dbReference type="GO" id="GO:0042597">
    <property type="term" value="C:periplasmic space"/>
    <property type="evidence" value="ECO:0007669"/>
    <property type="project" value="InterPro"/>
</dbReference>
<dbReference type="EMBL" id="CP078073">
    <property type="protein sequence ID" value="QXL86805.1"/>
    <property type="molecule type" value="Genomic_DNA"/>
</dbReference>
<dbReference type="Gene3D" id="1.25.20.10">
    <property type="entry name" value="Bacterial muramidases"/>
    <property type="match status" value="1"/>
</dbReference>
<feature type="signal peptide" evidence="4">
    <location>
        <begin position="1"/>
        <end position="23"/>
    </location>
</feature>
<evidence type="ECO:0000313" key="6">
    <source>
        <dbReference type="EMBL" id="MBY4894122.1"/>
    </source>
</evidence>
<keyword evidence="8" id="KW-1185">Reference proteome</keyword>
<sequence>MTMRRLMTALVLCSFAGATPTFAQSDSEALALALAAYNQGDLAGGSAAAQSLTDPVALDLLAWTRLRRGEGDFAEYISFLDRNPDWPGLDYLRRQGEPSIPEGGDAAEIMDYFADVLPETGAGSLALAQALADTGNPVVAEAIVVRAWTSLVMTGMNAQALNRAFGNLLTQDHHIARLDHLLWENAEERARAMFSLVPEEYVPLATARLALRDRAPGVNALIDAIPASLQNDPGLAYERFIWRIREGLWESAGELMAERSVSAASLGRPAEWGRRRADLARDVMREGEHELCYEYAANHRIEPTDDYIRFADLEWIAGYCALQLDRPEVAVGHFEAFREVVFSPISVGRAGYWLGRAHEAAGNAEAAAEAYALGAQYQSSFYGQLAQERGGLPVDPEFLGTRDYGDWRTSSFADLDVFHAAMLLYEAGQVNLAERFFTHITERLDETEAGMMGSLMLELGEPHYALLVAKRAAQSGHELFSAYYPLADLEDVDLPIPRAFALAIARRESEFDPFVVSGAGAMGLMQVMPGTGRDSAGELGIAFSESRLRSDPAYNVLLGSNYIAGLLEAYDGNPVLVSVGYNAGPGRVRQWLERFGDPRDVDDVIDWIEDIPFTETRNYIMRVIESLPIYEAQLTGELPTLGLSERLVQ</sequence>
<comment type="similarity">
    <text evidence="2">Belongs to the virb1 family.</text>
</comment>
<evidence type="ECO:0000256" key="2">
    <source>
        <dbReference type="ARBA" id="ARBA00009387"/>
    </source>
</evidence>
<dbReference type="EMBL" id="JAIMBW010000001">
    <property type="protein sequence ID" value="MBY4894122.1"/>
    <property type="molecule type" value="Genomic_DNA"/>
</dbReference>
<evidence type="ECO:0000259" key="5">
    <source>
        <dbReference type="Pfam" id="PF01464"/>
    </source>
</evidence>
<dbReference type="PROSITE" id="PS00922">
    <property type="entry name" value="TRANSGLYCOSYLASE"/>
    <property type="match status" value="1"/>
</dbReference>
<proteinExistence type="inferred from homology"/>
<dbReference type="GO" id="GO:0004553">
    <property type="term" value="F:hydrolase activity, hydrolyzing O-glycosyl compounds"/>
    <property type="evidence" value="ECO:0007669"/>
    <property type="project" value="InterPro"/>
</dbReference>
<gene>
    <name evidence="6" type="ORF">KUL25_15300</name>
    <name evidence="7" type="ORF">KUL25_15305</name>
</gene>
<dbReference type="AlphaFoldDB" id="A0A975TSP4"/>
<dbReference type="GO" id="GO:0016020">
    <property type="term" value="C:membrane"/>
    <property type="evidence" value="ECO:0007669"/>
    <property type="project" value="InterPro"/>
</dbReference>
<evidence type="ECO:0000256" key="3">
    <source>
        <dbReference type="ARBA" id="ARBA00022729"/>
    </source>
</evidence>
<protein>
    <submittedName>
        <fullName evidence="7">Lytic transglycosylase domain-containing protein</fullName>
    </submittedName>
</protein>
<organism evidence="7">
    <name type="scientific">Gymnodinialimonas phycosphaerae</name>
    <dbReference type="NCBI Taxonomy" id="2841589"/>
    <lineage>
        <taxon>Bacteria</taxon>
        <taxon>Pseudomonadati</taxon>
        <taxon>Pseudomonadota</taxon>
        <taxon>Alphaproteobacteria</taxon>
        <taxon>Rhodobacterales</taxon>
        <taxon>Paracoccaceae</taxon>
        <taxon>Gymnodinialimonas</taxon>
    </lineage>
</organism>
<dbReference type="InterPro" id="IPR008258">
    <property type="entry name" value="Transglycosylase_SLT_dom_1"/>
</dbReference>
<dbReference type="Proteomes" id="UP000693972">
    <property type="component" value="Unassembled WGS sequence"/>
</dbReference>
<dbReference type="CDD" id="cd13401">
    <property type="entry name" value="Slt70-like"/>
    <property type="match status" value="1"/>
</dbReference>
<dbReference type="PANTHER" id="PTHR37423:SF2">
    <property type="entry name" value="MEMBRANE-BOUND LYTIC MUREIN TRANSGLYCOSYLASE C"/>
    <property type="match status" value="1"/>
</dbReference>
<evidence type="ECO:0000313" key="7">
    <source>
        <dbReference type="EMBL" id="QXL86805.1"/>
    </source>
</evidence>
<dbReference type="SUPFAM" id="SSF53955">
    <property type="entry name" value="Lysozyme-like"/>
    <property type="match status" value="1"/>
</dbReference>
<dbReference type="PANTHER" id="PTHR37423">
    <property type="entry name" value="SOLUBLE LYTIC MUREIN TRANSGLYCOSYLASE-RELATED"/>
    <property type="match status" value="1"/>
</dbReference>
<evidence type="ECO:0000256" key="4">
    <source>
        <dbReference type="SAM" id="SignalP"/>
    </source>
</evidence>
<dbReference type="InterPro" id="IPR023346">
    <property type="entry name" value="Lysozyme-like_dom_sf"/>
</dbReference>
<comment type="similarity">
    <text evidence="1">Belongs to the transglycosylase Slt family.</text>
</comment>
<evidence type="ECO:0000256" key="1">
    <source>
        <dbReference type="ARBA" id="ARBA00007734"/>
    </source>
</evidence>
<dbReference type="Pfam" id="PF01464">
    <property type="entry name" value="SLT"/>
    <property type="match status" value="1"/>
</dbReference>
<evidence type="ECO:0000313" key="8">
    <source>
        <dbReference type="Proteomes" id="UP000693972"/>
    </source>
</evidence>
<dbReference type="InterPro" id="IPR008939">
    <property type="entry name" value="Lytic_TGlycosylase_superhlx_U"/>
</dbReference>
<keyword evidence="3 4" id="KW-0732">Signal</keyword>
<feature type="chain" id="PRO_5037100620" evidence="4">
    <location>
        <begin position="24"/>
        <end position="649"/>
    </location>
</feature>
<dbReference type="SUPFAM" id="SSF48435">
    <property type="entry name" value="Bacterial muramidases"/>
    <property type="match status" value="1"/>
</dbReference>
<accession>A0A975TSP4</accession>
<dbReference type="GO" id="GO:0000270">
    <property type="term" value="P:peptidoglycan metabolic process"/>
    <property type="evidence" value="ECO:0007669"/>
    <property type="project" value="InterPro"/>
</dbReference>
<dbReference type="InterPro" id="IPR000189">
    <property type="entry name" value="Transglyc_AS"/>
</dbReference>
<feature type="domain" description="Transglycosylase SLT" evidence="5">
    <location>
        <begin position="497"/>
        <end position="597"/>
    </location>
</feature>
<dbReference type="GO" id="GO:0008933">
    <property type="term" value="F:peptidoglycan lytic transglycosylase activity"/>
    <property type="evidence" value="ECO:0007669"/>
    <property type="project" value="InterPro"/>
</dbReference>